<protein>
    <submittedName>
        <fullName evidence="2">Uncharacterized protein</fullName>
    </submittedName>
</protein>
<organism evidence="2 3">
    <name type="scientific">Ophiocordyceps unilateralis</name>
    <name type="common">Zombie-ant fungus</name>
    <name type="synonym">Torrubia unilateralis</name>
    <dbReference type="NCBI Taxonomy" id="268505"/>
    <lineage>
        <taxon>Eukaryota</taxon>
        <taxon>Fungi</taxon>
        <taxon>Dikarya</taxon>
        <taxon>Ascomycota</taxon>
        <taxon>Pezizomycotina</taxon>
        <taxon>Sordariomycetes</taxon>
        <taxon>Hypocreomycetidae</taxon>
        <taxon>Hypocreales</taxon>
        <taxon>Ophiocordycipitaceae</taxon>
        <taxon>Ophiocordyceps</taxon>
    </lineage>
</organism>
<dbReference type="EMBL" id="LAZP02000161">
    <property type="protein sequence ID" value="PFH59954.1"/>
    <property type="molecule type" value="Genomic_DNA"/>
</dbReference>
<reference evidence="2 3" key="1">
    <citation type="journal article" date="2015" name="BMC Genomics">
        <title>Gene expression during zombie ant biting behavior reflects the complexity underlying fungal parasitic behavioral manipulation.</title>
        <authorList>
            <person name="de Bekker C."/>
            <person name="Ohm R.A."/>
            <person name="Loreto R.G."/>
            <person name="Sebastian A."/>
            <person name="Albert I."/>
            <person name="Merrow M."/>
            <person name="Brachmann A."/>
            <person name="Hughes D.P."/>
        </authorList>
    </citation>
    <scope>NUCLEOTIDE SEQUENCE [LARGE SCALE GENOMIC DNA]</scope>
    <source>
        <strain evidence="2 3">SC16a</strain>
    </source>
</reference>
<dbReference type="OrthoDB" id="4868058at2759"/>
<dbReference type="AlphaFoldDB" id="A0A2A9PFF0"/>
<dbReference type="Proteomes" id="UP000037136">
    <property type="component" value="Unassembled WGS sequence"/>
</dbReference>
<keyword evidence="3" id="KW-1185">Reference proteome</keyword>
<keyword evidence="1" id="KW-0732">Signal</keyword>
<gene>
    <name evidence="2" type="ORF">XA68_11663</name>
</gene>
<feature type="signal peptide" evidence="1">
    <location>
        <begin position="1"/>
        <end position="37"/>
    </location>
</feature>
<accession>A0A2A9PFF0</accession>
<reference evidence="2 3" key="2">
    <citation type="journal article" date="2017" name="Sci. Rep.">
        <title>Ant-infecting Ophiocordyceps genomes reveal a high diversity of potential behavioral manipulation genes and a possible major role for enterotoxins.</title>
        <authorList>
            <person name="de Bekker C."/>
            <person name="Ohm R.A."/>
            <person name="Evans H.C."/>
            <person name="Brachmann A."/>
            <person name="Hughes D.P."/>
        </authorList>
    </citation>
    <scope>NUCLEOTIDE SEQUENCE [LARGE SCALE GENOMIC DNA]</scope>
    <source>
        <strain evidence="2 3">SC16a</strain>
    </source>
</reference>
<evidence type="ECO:0000313" key="3">
    <source>
        <dbReference type="Proteomes" id="UP000037136"/>
    </source>
</evidence>
<evidence type="ECO:0000313" key="2">
    <source>
        <dbReference type="EMBL" id="PFH59954.1"/>
    </source>
</evidence>
<feature type="chain" id="PRO_5012066553" evidence="1">
    <location>
        <begin position="38"/>
        <end position="91"/>
    </location>
</feature>
<comment type="caution">
    <text evidence="2">The sequence shown here is derived from an EMBL/GenBank/DDBJ whole genome shotgun (WGS) entry which is preliminary data.</text>
</comment>
<evidence type="ECO:0000256" key="1">
    <source>
        <dbReference type="SAM" id="SignalP"/>
    </source>
</evidence>
<proteinExistence type="predicted"/>
<name>A0A2A9PFF0_OPHUN</name>
<sequence>MALQKEASLAPSSITTPPKRIMMKFLLLASLLSTAAALPAQQANAIDASRAFTCPSRVQAFCRASNVHSGCTFNGNFRSDAMETCKQCRCG</sequence>